<reference evidence="1 2" key="1">
    <citation type="journal article" date="2020" name="Microorganisms">
        <title>Osmotic Adaptation and Compatible Solute Biosynthesis of Phototrophic Bacteria as Revealed from Genome Analyses.</title>
        <authorList>
            <person name="Imhoff J.F."/>
            <person name="Rahn T."/>
            <person name="Kunzel S."/>
            <person name="Keller A."/>
            <person name="Neulinger S.C."/>
        </authorList>
    </citation>
    <scope>NUCLEOTIDE SEQUENCE [LARGE SCALE GENOMIC DNA]</scope>
    <source>
        <strain evidence="1 2">DSM 6210</strain>
    </source>
</reference>
<protein>
    <submittedName>
        <fullName evidence="1">Uncharacterized protein</fullName>
    </submittedName>
</protein>
<accession>A0ABS1CP44</accession>
<sequence length="102" mass="11358">MQTTDELLSRLRTHLGRRCQHAGRRWRLVEILTTDGRLVLESQDPEPPIQADQYGNAAFRAPEHLELALFTDAGEPTTDLTRLLQALDGTVGHAARDPGYPA</sequence>
<gene>
    <name evidence="1" type="ORF">CKO31_23790</name>
</gene>
<proteinExistence type="predicted"/>
<comment type="caution">
    <text evidence="1">The sequence shown here is derived from an EMBL/GenBank/DDBJ whole genome shotgun (WGS) entry which is preliminary data.</text>
</comment>
<name>A0ABS1CP44_9GAMM</name>
<dbReference type="RefSeq" id="WP_200242849.1">
    <property type="nucleotide sequence ID" value="NZ_NRRV01000109.1"/>
</dbReference>
<evidence type="ECO:0000313" key="1">
    <source>
        <dbReference type="EMBL" id="MBK1633708.1"/>
    </source>
</evidence>
<dbReference type="EMBL" id="NRRV01000109">
    <property type="protein sequence ID" value="MBK1633708.1"/>
    <property type="molecule type" value="Genomic_DNA"/>
</dbReference>
<keyword evidence="2" id="KW-1185">Reference proteome</keyword>
<dbReference type="Proteomes" id="UP000748752">
    <property type="component" value="Unassembled WGS sequence"/>
</dbReference>
<organism evidence="1 2">
    <name type="scientific">Thiohalocapsa halophila</name>
    <dbReference type="NCBI Taxonomy" id="69359"/>
    <lineage>
        <taxon>Bacteria</taxon>
        <taxon>Pseudomonadati</taxon>
        <taxon>Pseudomonadota</taxon>
        <taxon>Gammaproteobacteria</taxon>
        <taxon>Chromatiales</taxon>
        <taxon>Chromatiaceae</taxon>
        <taxon>Thiohalocapsa</taxon>
    </lineage>
</organism>
<evidence type="ECO:0000313" key="2">
    <source>
        <dbReference type="Proteomes" id="UP000748752"/>
    </source>
</evidence>